<accession>A0A953HWZ7</accession>
<evidence type="ECO:0000259" key="2">
    <source>
        <dbReference type="SMART" id="SM00014"/>
    </source>
</evidence>
<proteinExistence type="predicted"/>
<name>A0A953HWZ7_9BACT</name>
<dbReference type="AlphaFoldDB" id="A0A953HWZ7"/>
<keyword evidence="1" id="KW-0472">Membrane</keyword>
<keyword evidence="1" id="KW-0812">Transmembrane</keyword>
<dbReference type="InterPro" id="IPR000326">
    <property type="entry name" value="PAP2/HPO"/>
</dbReference>
<dbReference type="Proteomes" id="UP000753961">
    <property type="component" value="Unassembled WGS sequence"/>
</dbReference>
<feature type="transmembrane region" description="Helical" evidence="1">
    <location>
        <begin position="57"/>
        <end position="77"/>
    </location>
</feature>
<feature type="transmembrane region" description="Helical" evidence="1">
    <location>
        <begin position="34"/>
        <end position="51"/>
    </location>
</feature>
<keyword evidence="4" id="KW-1185">Reference proteome</keyword>
<evidence type="ECO:0000256" key="1">
    <source>
        <dbReference type="SAM" id="Phobius"/>
    </source>
</evidence>
<dbReference type="RefSeq" id="WP_222578822.1">
    <property type="nucleotide sequence ID" value="NZ_JAHVHU010000004.1"/>
</dbReference>
<feature type="transmembrane region" description="Helical" evidence="1">
    <location>
        <begin position="132"/>
        <end position="150"/>
    </location>
</feature>
<gene>
    <name evidence="3" type="ORF">KUV50_04080</name>
</gene>
<feature type="transmembrane region" description="Helical" evidence="1">
    <location>
        <begin position="156"/>
        <end position="174"/>
    </location>
</feature>
<dbReference type="InterPro" id="IPR036938">
    <property type="entry name" value="PAP2/HPO_sf"/>
</dbReference>
<protein>
    <submittedName>
        <fullName evidence="3">Phosphatase PAP2 family protein</fullName>
    </submittedName>
</protein>
<evidence type="ECO:0000313" key="3">
    <source>
        <dbReference type="EMBL" id="MBY5957302.1"/>
    </source>
</evidence>
<sequence length="187" mass="21673">MESLLNADLAVFNFINSLELGFLERVLIIFRNKIAWIPLYMALAGYMVWYWRKRFWLPLVFTLLTVACADFLSSEVIKKSVQRPRPCQALEHMEARVTCGTGYSFTSSHATSHMALAVFWVQLFTVWGRHRYWFVLWAILVGFAQIYVGVHYPGDVLAGFLLGALVGYLVYTLYEVARQKMYPRLKV</sequence>
<comment type="caution">
    <text evidence="3">The sequence shown here is derived from an EMBL/GenBank/DDBJ whole genome shotgun (WGS) entry which is preliminary data.</text>
</comment>
<dbReference type="PANTHER" id="PTHR14969:SF13">
    <property type="entry name" value="AT30094P"/>
    <property type="match status" value="1"/>
</dbReference>
<evidence type="ECO:0000313" key="4">
    <source>
        <dbReference type="Proteomes" id="UP000753961"/>
    </source>
</evidence>
<dbReference type="SUPFAM" id="SSF48317">
    <property type="entry name" value="Acid phosphatase/Vanadium-dependent haloperoxidase"/>
    <property type="match status" value="1"/>
</dbReference>
<organism evidence="3 4">
    <name type="scientific">Membranihabitans marinus</name>
    <dbReference type="NCBI Taxonomy" id="1227546"/>
    <lineage>
        <taxon>Bacteria</taxon>
        <taxon>Pseudomonadati</taxon>
        <taxon>Bacteroidota</taxon>
        <taxon>Saprospiria</taxon>
        <taxon>Saprospirales</taxon>
        <taxon>Saprospiraceae</taxon>
        <taxon>Membranihabitans</taxon>
    </lineage>
</organism>
<dbReference type="SMART" id="SM00014">
    <property type="entry name" value="acidPPc"/>
    <property type="match status" value="1"/>
</dbReference>
<dbReference type="EMBL" id="JAHVHU010000004">
    <property type="protein sequence ID" value="MBY5957302.1"/>
    <property type="molecule type" value="Genomic_DNA"/>
</dbReference>
<dbReference type="PANTHER" id="PTHR14969">
    <property type="entry name" value="SPHINGOSINE-1-PHOSPHATE PHOSPHOHYDROLASE"/>
    <property type="match status" value="1"/>
</dbReference>
<dbReference type="Gene3D" id="1.20.144.10">
    <property type="entry name" value="Phosphatidic acid phosphatase type 2/haloperoxidase"/>
    <property type="match status" value="2"/>
</dbReference>
<feature type="domain" description="Phosphatidic acid phosphatase type 2/haloperoxidase" evidence="2">
    <location>
        <begin position="59"/>
        <end position="171"/>
    </location>
</feature>
<keyword evidence="1" id="KW-1133">Transmembrane helix</keyword>
<reference evidence="3" key="1">
    <citation type="submission" date="2021-06" db="EMBL/GenBank/DDBJ databases">
        <title>44 bacteria genomes isolated from Dapeng, Shenzhen.</title>
        <authorList>
            <person name="Zheng W."/>
            <person name="Yu S."/>
            <person name="Huang Y."/>
        </authorList>
    </citation>
    <scope>NUCLEOTIDE SEQUENCE</scope>
    <source>
        <strain evidence="3">DP5N28-2</strain>
    </source>
</reference>
<dbReference type="Pfam" id="PF01569">
    <property type="entry name" value="PAP2"/>
    <property type="match status" value="1"/>
</dbReference>